<sequence length="426" mass="48055">MIDGLDKCSGDQLQLIELITKLAEDTGNLKLCVASQPWSNFEDAFKSRPSLMLQDITAADIELYVTSKFSASEGFAGLQVRDPLGAKSPLESIPNKAEGVFLWVHLVVRSLLEGLTNGDGLRDLTKRLEELAPKLEDLYVHILENLDENYLDHASQLFQVVRACDDSPNLLRIALADSEDSEMAMRAPVKPMSSRAKSALCKNMKRKLLSRCRGLLDVSSTTLQYTYGDIAHDFRSEDEMDVAADAVAMADLEVQYLHRSGRDYIQNPSLWSWLRSANQEPFDPHLSPLKSHLLHLKGLPSDSLTTRVMGFHIWMAIKYAKRSFNIFPKKKLQGRREVARLLDEMDETATVLTSSHEERCGSIFVDRLVTLEGEHWSCFFISKVSDPSFLHVMAVGGVHQYLCTRLRHSNLNNKNNDNNTNRKESD</sequence>
<dbReference type="InterPro" id="IPR056693">
    <property type="entry name" value="DUF7791"/>
</dbReference>
<organism evidence="2 3">
    <name type="scientific">Apiospora saccharicola</name>
    <dbReference type="NCBI Taxonomy" id="335842"/>
    <lineage>
        <taxon>Eukaryota</taxon>
        <taxon>Fungi</taxon>
        <taxon>Dikarya</taxon>
        <taxon>Ascomycota</taxon>
        <taxon>Pezizomycotina</taxon>
        <taxon>Sordariomycetes</taxon>
        <taxon>Xylariomycetidae</taxon>
        <taxon>Amphisphaeriales</taxon>
        <taxon>Apiosporaceae</taxon>
        <taxon>Apiospora</taxon>
    </lineage>
</organism>
<dbReference type="Proteomes" id="UP001446871">
    <property type="component" value="Unassembled WGS sequence"/>
</dbReference>
<reference evidence="2 3" key="1">
    <citation type="submission" date="2023-01" db="EMBL/GenBank/DDBJ databases">
        <title>Analysis of 21 Apiospora genomes using comparative genomics revels a genus with tremendous synthesis potential of carbohydrate active enzymes and secondary metabolites.</title>
        <authorList>
            <person name="Sorensen T."/>
        </authorList>
    </citation>
    <scope>NUCLEOTIDE SEQUENCE [LARGE SCALE GENOMIC DNA]</scope>
    <source>
        <strain evidence="2 3">CBS 83171</strain>
    </source>
</reference>
<dbReference type="EMBL" id="JAQQWM010000002">
    <property type="protein sequence ID" value="KAK8077719.1"/>
    <property type="molecule type" value="Genomic_DNA"/>
</dbReference>
<name>A0ABR1W6D6_9PEZI</name>
<evidence type="ECO:0000313" key="2">
    <source>
        <dbReference type="EMBL" id="KAK8077719.1"/>
    </source>
</evidence>
<proteinExistence type="predicted"/>
<dbReference type="Pfam" id="PF25053">
    <property type="entry name" value="DUF7791"/>
    <property type="match status" value="1"/>
</dbReference>
<keyword evidence="3" id="KW-1185">Reference proteome</keyword>
<accession>A0ABR1W6D6</accession>
<feature type="domain" description="DUF7791" evidence="1">
    <location>
        <begin position="146"/>
        <end position="301"/>
    </location>
</feature>
<comment type="caution">
    <text evidence="2">The sequence shown here is derived from an EMBL/GenBank/DDBJ whole genome shotgun (WGS) entry which is preliminary data.</text>
</comment>
<dbReference type="PANTHER" id="PTHR10039">
    <property type="entry name" value="AMELOGENIN"/>
    <property type="match status" value="1"/>
</dbReference>
<evidence type="ECO:0000259" key="1">
    <source>
        <dbReference type="Pfam" id="PF25053"/>
    </source>
</evidence>
<gene>
    <name evidence="2" type="ORF">PG996_003889</name>
</gene>
<protein>
    <recommendedName>
        <fullName evidence="1">DUF7791 domain-containing protein</fullName>
    </recommendedName>
</protein>
<dbReference type="PANTHER" id="PTHR10039:SF5">
    <property type="entry name" value="NACHT DOMAIN-CONTAINING PROTEIN"/>
    <property type="match status" value="1"/>
</dbReference>
<evidence type="ECO:0000313" key="3">
    <source>
        <dbReference type="Proteomes" id="UP001446871"/>
    </source>
</evidence>